<dbReference type="InterPro" id="IPR032710">
    <property type="entry name" value="NTF2-like_dom_sf"/>
</dbReference>
<accession>A0A3D8Q718</accession>
<reference evidence="2 3" key="1">
    <citation type="journal article" date="2018" name="IMA Fungus">
        <title>IMA Genome-F 9: Draft genome sequence of Annulohypoxylon stygium, Aspergillus mulundensis, Berkeleyomyces basicola (syn. Thielaviopsis basicola), Ceratocystis smalleyi, two Cercospora beticola strains, Coleophoma cylindrospora, Fusarium fracticaudum, Phialophora cf. hyalina, and Morchella septimelata.</title>
        <authorList>
            <person name="Wingfield B.D."/>
            <person name="Bills G.F."/>
            <person name="Dong Y."/>
            <person name="Huang W."/>
            <person name="Nel W.J."/>
            <person name="Swalarsk-Parry B.S."/>
            <person name="Vaghefi N."/>
            <person name="Wilken P.M."/>
            <person name="An Z."/>
            <person name="de Beer Z.W."/>
            <person name="De Vos L."/>
            <person name="Chen L."/>
            <person name="Duong T.A."/>
            <person name="Gao Y."/>
            <person name="Hammerbacher A."/>
            <person name="Kikkert J.R."/>
            <person name="Li Y."/>
            <person name="Li H."/>
            <person name="Li K."/>
            <person name="Li Q."/>
            <person name="Liu X."/>
            <person name="Ma X."/>
            <person name="Naidoo K."/>
            <person name="Pethybridge S.J."/>
            <person name="Sun J."/>
            <person name="Steenkamp E.T."/>
            <person name="van der Nest M.A."/>
            <person name="van Wyk S."/>
            <person name="Wingfield M.J."/>
            <person name="Xiong C."/>
            <person name="Yue Q."/>
            <person name="Zhang X."/>
        </authorList>
    </citation>
    <scope>NUCLEOTIDE SEQUENCE [LARGE SCALE GENOMIC DNA]</scope>
    <source>
        <strain evidence="2 3">BP6252</strain>
    </source>
</reference>
<comment type="caution">
    <text evidence="2">The sequence shown here is derived from an EMBL/GenBank/DDBJ whole genome shotgun (WGS) entry which is preliminary data.</text>
</comment>
<sequence>MVSFTSTLLALLASTALALPQPSSESKTPQCLSDSEAMNISKSWLAIWGTGYLTKKSQLKNLVTSNVLSFDGTYGPATVGLDALYASATYVDPLVTNVLQYPESVFHNCDTISARWGYTAVSTSSAPNVPAGTHIFLEGIEILQVDLSSRLIYNATSSADWVLLATQLGETVNL</sequence>
<keyword evidence="3" id="KW-1185">Reference proteome</keyword>
<gene>
    <name evidence="2" type="ORF">BP6252_13714</name>
</gene>
<evidence type="ECO:0000313" key="2">
    <source>
        <dbReference type="EMBL" id="RDW57632.1"/>
    </source>
</evidence>
<protein>
    <submittedName>
        <fullName evidence="2">Uncharacterized protein</fullName>
    </submittedName>
</protein>
<feature type="chain" id="PRO_5017621457" evidence="1">
    <location>
        <begin position="19"/>
        <end position="174"/>
    </location>
</feature>
<dbReference type="EMBL" id="PDLM01000019">
    <property type="protein sequence ID" value="RDW57632.1"/>
    <property type="molecule type" value="Genomic_DNA"/>
</dbReference>
<evidence type="ECO:0000256" key="1">
    <source>
        <dbReference type="SAM" id="SignalP"/>
    </source>
</evidence>
<dbReference type="AlphaFoldDB" id="A0A3D8Q718"/>
<dbReference type="OrthoDB" id="3526850at2759"/>
<organism evidence="2 3">
    <name type="scientific">Coleophoma cylindrospora</name>
    <dbReference type="NCBI Taxonomy" id="1849047"/>
    <lineage>
        <taxon>Eukaryota</taxon>
        <taxon>Fungi</taxon>
        <taxon>Dikarya</taxon>
        <taxon>Ascomycota</taxon>
        <taxon>Pezizomycotina</taxon>
        <taxon>Leotiomycetes</taxon>
        <taxon>Helotiales</taxon>
        <taxon>Dermateaceae</taxon>
        <taxon>Coleophoma</taxon>
    </lineage>
</organism>
<feature type="signal peptide" evidence="1">
    <location>
        <begin position="1"/>
        <end position="18"/>
    </location>
</feature>
<dbReference type="SUPFAM" id="SSF54427">
    <property type="entry name" value="NTF2-like"/>
    <property type="match status" value="1"/>
</dbReference>
<dbReference type="Proteomes" id="UP000256645">
    <property type="component" value="Unassembled WGS sequence"/>
</dbReference>
<keyword evidence="1" id="KW-0732">Signal</keyword>
<evidence type="ECO:0000313" key="3">
    <source>
        <dbReference type="Proteomes" id="UP000256645"/>
    </source>
</evidence>
<name>A0A3D8Q718_9HELO</name>
<proteinExistence type="predicted"/>